<evidence type="ECO:0000313" key="1">
    <source>
        <dbReference type="EMBL" id="KAL0270706.1"/>
    </source>
</evidence>
<dbReference type="SMART" id="SM00718">
    <property type="entry name" value="DM4_12"/>
    <property type="match status" value="1"/>
</dbReference>
<dbReference type="EMBL" id="JARGDH010000004">
    <property type="protein sequence ID" value="KAL0270706.1"/>
    <property type="molecule type" value="Genomic_DNA"/>
</dbReference>
<sequence length="172" mass="19003">MEGSSRKKRYLLFPPGGSKVQFIVGTGIPVPVENQSLTVGWVVKSAYLLAFNSSQLFEPYVTFEKRSPGRRASRYDFYRSLEHTAESFGGGGKECMLRAICESSKVPLRASSLAGQILHIFLTPSTTDEPPISRSDMDYHSAEKLGREQSSNCAALYPNCELSIVDILTVIM</sequence>
<dbReference type="InterPro" id="IPR006631">
    <property type="entry name" value="DM4_12"/>
</dbReference>
<dbReference type="PANTHER" id="PTHR21398">
    <property type="entry name" value="AGAP007094-PA"/>
    <property type="match status" value="1"/>
</dbReference>
<proteinExistence type="predicted"/>
<accession>A0AAW2HLL5</accession>
<dbReference type="Pfam" id="PF07841">
    <property type="entry name" value="DM4_12"/>
    <property type="match status" value="1"/>
</dbReference>
<protein>
    <submittedName>
        <fullName evidence="1">Uncharacterized protein</fullName>
    </submittedName>
</protein>
<organism evidence="1">
    <name type="scientific">Menopon gallinae</name>
    <name type="common">poultry shaft louse</name>
    <dbReference type="NCBI Taxonomy" id="328185"/>
    <lineage>
        <taxon>Eukaryota</taxon>
        <taxon>Metazoa</taxon>
        <taxon>Ecdysozoa</taxon>
        <taxon>Arthropoda</taxon>
        <taxon>Hexapoda</taxon>
        <taxon>Insecta</taxon>
        <taxon>Pterygota</taxon>
        <taxon>Neoptera</taxon>
        <taxon>Paraneoptera</taxon>
        <taxon>Psocodea</taxon>
        <taxon>Troctomorpha</taxon>
        <taxon>Phthiraptera</taxon>
        <taxon>Amblycera</taxon>
        <taxon>Menoponidae</taxon>
        <taxon>Menopon</taxon>
    </lineage>
</organism>
<name>A0AAW2HLL5_9NEOP</name>
<dbReference type="AlphaFoldDB" id="A0AAW2HLL5"/>
<dbReference type="PANTHER" id="PTHR21398:SF21">
    <property type="entry name" value="AGAP004005-PA"/>
    <property type="match status" value="1"/>
</dbReference>
<comment type="caution">
    <text evidence="1">The sequence shown here is derived from an EMBL/GenBank/DDBJ whole genome shotgun (WGS) entry which is preliminary data.</text>
</comment>
<reference evidence="1" key="1">
    <citation type="journal article" date="2024" name="Gigascience">
        <title>Chromosome-level genome of the poultry shaft louse Menopon gallinae provides insight into the host-switching and adaptive evolution of parasitic lice.</title>
        <authorList>
            <person name="Xu Y."/>
            <person name="Ma L."/>
            <person name="Liu S."/>
            <person name="Liang Y."/>
            <person name="Liu Q."/>
            <person name="He Z."/>
            <person name="Tian L."/>
            <person name="Duan Y."/>
            <person name="Cai W."/>
            <person name="Li H."/>
            <person name="Song F."/>
        </authorList>
    </citation>
    <scope>NUCLEOTIDE SEQUENCE</scope>
    <source>
        <strain evidence="1">Cailab_2023a</strain>
    </source>
</reference>
<gene>
    <name evidence="1" type="ORF">PYX00_008016</name>
</gene>